<feature type="domain" description="COPA/B second beta-propeller" evidence="17">
    <location>
        <begin position="271"/>
        <end position="530"/>
    </location>
</feature>
<dbReference type="GO" id="GO:0006891">
    <property type="term" value="P:intra-Golgi vesicle-mediated transport"/>
    <property type="evidence" value="ECO:0007669"/>
    <property type="project" value="TreeGrafter"/>
</dbReference>
<evidence type="ECO:0000256" key="7">
    <source>
        <dbReference type="ARBA" id="ARBA00022574"/>
    </source>
</evidence>
<feature type="domain" description="COPA/B TPR" evidence="18">
    <location>
        <begin position="547"/>
        <end position="724"/>
    </location>
</feature>
<evidence type="ECO:0000256" key="15">
    <source>
        <dbReference type="PROSITE-ProRule" id="PRU00221"/>
    </source>
</evidence>
<evidence type="ECO:0000256" key="3">
    <source>
        <dbReference type="ARBA" id="ARBA00010844"/>
    </source>
</evidence>
<keyword evidence="10" id="KW-0653">Protein transport</keyword>
<comment type="subcellular location">
    <subcellularLocation>
        <location evidence="2">Cytoplasmic vesicle</location>
        <location evidence="2">COPI-coated vesicle membrane</location>
        <topology evidence="2">Peripheral membrane protein</topology>
        <orientation evidence="2">Cytoplasmic side</orientation>
    </subcellularLocation>
    <subcellularLocation>
        <location evidence="1">Golgi apparatus membrane</location>
        <topology evidence="1">Peripheral membrane protein</topology>
        <orientation evidence="1">Cytoplasmic side</orientation>
    </subcellularLocation>
</comment>
<dbReference type="InterPro" id="IPR056176">
    <property type="entry name" value="TPR_COPA_B"/>
</dbReference>
<keyword evidence="6" id="KW-0963">Cytoplasm</keyword>
<feature type="repeat" description="WD" evidence="15">
    <location>
        <begin position="989"/>
        <end position="1031"/>
    </location>
</feature>
<keyword evidence="13" id="KW-0968">Cytoplasmic vesicle</keyword>
<feature type="repeat" description="WD" evidence="15">
    <location>
        <begin position="946"/>
        <end position="978"/>
    </location>
</feature>
<feature type="repeat" description="WD" evidence="15">
    <location>
        <begin position="177"/>
        <end position="218"/>
    </location>
</feature>
<dbReference type="Gene3D" id="1.25.40.470">
    <property type="match status" value="3"/>
</dbReference>
<dbReference type="GO" id="GO:0006886">
    <property type="term" value="P:intracellular protein transport"/>
    <property type="evidence" value="ECO:0007669"/>
    <property type="project" value="InterPro"/>
</dbReference>
<evidence type="ECO:0000256" key="16">
    <source>
        <dbReference type="SAM" id="MobiDB-lite"/>
    </source>
</evidence>
<feature type="repeat" description="WD" evidence="15">
    <location>
        <begin position="1076"/>
        <end position="1117"/>
    </location>
</feature>
<dbReference type="PRINTS" id="PR00320">
    <property type="entry name" value="GPROTEINBRPT"/>
</dbReference>
<proteinExistence type="inferred from homology"/>
<dbReference type="PANTHER" id="PTHR19876:SF68">
    <property type="entry name" value="COATOMER SUBUNIT BETA'-2"/>
    <property type="match status" value="1"/>
</dbReference>
<evidence type="ECO:0000256" key="8">
    <source>
        <dbReference type="ARBA" id="ARBA00022737"/>
    </source>
</evidence>
<feature type="repeat" description="WD" evidence="15">
    <location>
        <begin position="133"/>
        <end position="176"/>
    </location>
</feature>
<dbReference type="Pfam" id="PF04053">
    <property type="entry name" value="B-prop_COPA_B_2nd"/>
    <property type="match status" value="2"/>
</dbReference>
<keyword evidence="20" id="KW-1185">Reference proteome</keyword>
<dbReference type="InterPro" id="IPR050844">
    <property type="entry name" value="Coatomer_complex_subunit"/>
</dbReference>
<name>A0A0D3F2A3_9ORYZ</name>
<dbReference type="Pfam" id="PF00400">
    <property type="entry name" value="WD40"/>
    <property type="match status" value="9"/>
</dbReference>
<comment type="subunit">
    <text evidence="4">Oligomeric complex that consists of at least the alpha, beta, beta', gamma, delta, epsilon and zeta subunits.</text>
</comment>
<dbReference type="GO" id="GO:0000139">
    <property type="term" value="C:Golgi membrane"/>
    <property type="evidence" value="ECO:0007669"/>
    <property type="project" value="UniProtKB-SubCell"/>
</dbReference>
<evidence type="ECO:0000256" key="6">
    <source>
        <dbReference type="ARBA" id="ARBA00022490"/>
    </source>
</evidence>
<keyword evidence="7 15" id="KW-0853">WD repeat</keyword>
<comment type="similarity">
    <text evidence="3">Belongs to the WD repeat COPB2 family.</text>
</comment>
<evidence type="ECO:0000256" key="13">
    <source>
        <dbReference type="ARBA" id="ARBA00023329"/>
    </source>
</evidence>
<dbReference type="Gramene" id="OBART02G08230.1">
    <property type="protein sequence ID" value="OBART02G08230.1"/>
    <property type="gene ID" value="OBART02G08230"/>
</dbReference>
<dbReference type="GO" id="GO:0006888">
    <property type="term" value="P:endoplasmic reticulum to Golgi vesicle-mediated transport"/>
    <property type="evidence" value="ECO:0007669"/>
    <property type="project" value="TreeGrafter"/>
</dbReference>
<evidence type="ECO:0000256" key="1">
    <source>
        <dbReference type="ARBA" id="ARBA00004255"/>
    </source>
</evidence>
<evidence type="ECO:0000256" key="14">
    <source>
        <dbReference type="ARBA" id="ARBA00025536"/>
    </source>
</evidence>
<dbReference type="InterPro" id="IPR006692">
    <property type="entry name" value="Beta-prop_COPA/B_2nd"/>
</dbReference>
<evidence type="ECO:0008006" key="21">
    <source>
        <dbReference type="Google" id="ProtNLM"/>
    </source>
</evidence>
<feature type="domain" description="COPA/B TPR" evidence="18">
    <location>
        <begin position="1512"/>
        <end position="1578"/>
    </location>
</feature>
<evidence type="ECO:0000256" key="12">
    <source>
        <dbReference type="ARBA" id="ARBA00023136"/>
    </source>
</evidence>
<reference evidence="19" key="2">
    <citation type="submission" date="2015-03" db="UniProtKB">
        <authorList>
            <consortium name="EnsemblPlants"/>
        </authorList>
    </citation>
    <scope>IDENTIFICATION</scope>
</reference>
<organism evidence="19">
    <name type="scientific">Oryza barthii</name>
    <dbReference type="NCBI Taxonomy" id="65489"/>
    <lineage>
        <taxon>Eukaryota</taxon>
        <taxon>Viridiplantae</taxon>
        <taxon>Streptophyta</taxon>
        <taxon>Embryophyta</taxon>
        <taxon>Tracheophyta</taxon>
        <taxon>Spermatophyta</taxon>
        <taxon>Magnoliopsida</taxon>
        <taxon>Liliopsida</taxon>
        <taxon>Poales</taxon>
        <taxon>Poaceae</taxon>
        <taxon>BOP clade</taxon>
        <taxon>Oryzoideae</taxon>
        <taxon>Oryzeae</taxon>
        <taxon>Oryzinae</taxon>
        <taxon>Oryza</taxon>
    </lineage>
</organism>
<dbReference type="GO" id="GO:0030126">
    <property type="term" value="C:COPI vesicle coat"/>
    <property type="evidence" value="ECO:0007669"/>
    <property type="project" value="TreeGrafter"/>
</dbReference>
<feature type="compositionally biased region" description="Acidic residues" evidence="16">
    <location>
        <begin position="1668"/>
        <end position="1687"/>
    </location>
</feature>
<evidence type="ECO:0000256" key="10">
    <source>
        <dbReference type="ARBA" id="ARBA00022927"/>
    </source>
</evidence>
<dbReference type="InterPro" id="IPR001680">
    <property type="entry name" value="WD40_rpt"/>
</dbReference>
<dbReference type="FunFam" id="2.130.10.10:FF:000008">
    <property type="entry name" value="Coatomer subunit beta"/>
    <property type="match status" value="2"/>
</dbReference>
<keyword evidence="8" id="KW-0677">Repeat</keyword>
<sequence>MVKSFEVTELPVRSSKFIARKQWIVAGADDMFIRVYNYNTMDKVKVFEAHTDYIRCVAVHPTQPFVLSSSDDMLIKLWDWDKGWMCTQIFEGHSHYVMQVTFNPKDTNTFASASLDRTVKVWSLGSPDPNFTLDGHSKGVNCVDYFTGGDRPYLITGSDDQTAKVWDYQTKSCVQTLEGHAHNVSAVCFHPELPIILTGSEDGTVRLWHSTTYRLENTLNYGLERVWALGYMKGSRRVVIGYDEGTIMIKIGREVPVASMDSSGKIIWSKHNEIQTVNIKTIGADNEIADGERLPLAVKELGTCDLYPQSLRHNPNGRFVVVCGDGEYIIYTALAWRNRSFGSALEFVWSVDGEYAVRESTSRIKIYSKNFQERKSIRPPFSAERIFGGVLLAMCTNDFICFHDWAEGRMIRRIDVNVKNLYWADSGDLVTIASDTSFYILKYNRDVVSSHLDGGGSVGEEGVEDAFELLHEINERIRTGLWVGDCFIYNNSSSRLNYCVGGEVTTLFHLDRQMYLLGYLANQSRVYLIDKQFNVVGYTLLLTMIEYKTLVMRGDFDRANALLPSIPKEQHDSVARFLESRGMLEEALEIATDSNYRFDLAVQLGRLEAIAIEAQSESKWRQLGELAMSTGKLDMAEECLLHAMDLSGLLLLYSSLGDAEGLTKLTSMAKEQGKNNVAFLCFFMLGKLEECLQLLIESNRIPEAALMSRSYLPSKVPDIVTLWKKDLQKVNPKAAESLADPDEYPNLFEDWQIALNVEANVAPKRGIYPPAEEYIIHAERPNETLVEAFKSMHIHLEEVLPDENGDDTHEAIEENGVEESQEDAVEVDVEADGSTDGAVLVNGNDTEEQWAECVWWLDQRKLAQRSERVKSVDLHPTEPWILSSLYSGSVCIWNYQTQTMVKSFEVTELPVRSSKFIARKQWVVAGADDMFIRVYNYNTMDKVKVFEAHTDYIRCVAVHPTQPFVLSSSDDMLIKLWDWDKGWMCTQIFEGHSHYVMQVTFNPKDTNTFASASLDRTVKVWSLGSPDPNFTLDGHSKGVNCVDYFTGGDRPYLITGSDDQTAKVWDYQTKSCVQTLEGHAHNVSAVCFHPELPIILTGSEDGTVRLWHSTTYRLENTLNYGLERVWALGYMKGSRRVVIGYDEGTIMIKIGREVPVASMDSSGKIIWSKHNEIQTVNIKTIGADNEIADGERLPLAVKELGTCDLYPQSLRHNPNGRFVVVCGDGEYIIYTALAWRNRSFGSALEFVWSVDGEYAVRESTSRIKIYSKNFQERKSIRPPFSAERIFGGVLLAMCTNDFICFHDWAEGRMIRRIDVNVKNLYWADSGDLVTIASDTSFYILKYNRDVVSSHLDGGGSVGEEGVEDAFELLHEINERIRTGLWVGDCFIYNNSSSRLNYCVGGEVTTLFHLDRQMYLLGYLANQSRVYLIDKQFNVVGYTLLLTMIEYKTLVMRGDFDRANALLPSIPKEQHDSVARFLESRGMLEEALEIATDSNYRFDLAVQLGRLEAIAIEAQRLTKLTSMAKEQGKNNVAFLCFFMLGKLEECLQLLIESNRIPEAALMSRSYLPSKVPEIVTLWKKDLQKVNPKAAESLADPNEYPNLFEDWQIALNVEANVAPKRGIYAPAEEYIIHAERPNETLVEAFKNMRIHQEEVLPDENGDDTHEAIEENGVEESQEDAVEVDVEADGSTDGTVLVNGNDTEEQWGTNNEESLA</sequence>
<feature type="repeat" description="WD" evidence="15">
    <location>
        <begin position="862"/>
        <end position="903"/>
    </location>
</feature>
<dbReference type="SUPFAM" id="SSF50978">
    <property type="entry name" value="WD40 repeat-like"/>
    <property type="match status" value="3"/>
</dbReference>
<dbReference type="EnsemblPlants" id="OBART02G08230.1">
    <property type="protein sequence ID" value="OBART02G08230.1"/>
    <property type="gene ID" value="OBART02G08230"/>
</dbReference>
<evidence type="ECO:0000256" key="2">
    <source>
        <dbReference type="ARBA" id="ARBA00004347"/>
    </source>
</evidence>
<dbReference type="Proteomes" id="UP000026960">
    <property type="component" value="Chromosome 2"/>
</dbReference>
<accession>A0A0D3F2A3</accession>
<dbReference type="SUPFAM" id="SSF51004">
    <property type="entry name" value="C-terminal (heme d1) domain of cytochrome cd1-nitrite reductase"/>
    <property type="match status" value="1"/>
</dbReference>
<dbReference type="PaxDb" id="65489-OBART02G08230.1"/>
<feature type="domain" description="COPA/B second beta-propeller" evidence="17">
    <location>
        <begin position="1170"/>
        <end position="1429"/>
    </location>
</feature>
<evidence type="ECO:0000256" key="9">
    <source>
        <dbReference type="ARBA" id="ARBA00022892"/>
    </source>
</evidence>
<feature type="region of interest" description="Disordered" evidence="16">
    <location>
        <begin position="1668"/>
        <end position="1713"/>
    </location>
</feature>
<dbReference type="Pfam" id="PF23953">
    <property type="entry name" value="TPR_COPA_B"/>
    <property type="match status" value="3"/>
</dbReference>
<dbReference type="GO" id="GO:0005198">
    <property type="term" value="F:structural molecule activity"/>
    <property type="evidence" value="ECO:0007669"/>
    <property type="project" value="InterPro"/>
</dbReference>
<feature type="domain" description="COPA/B TPR" evidence="18">
    <location>
        <begin position="1446"/>
        <end position="1508"/>
    </location>
</feature>
<evidence type="ECO:0000313" key="19">
    <source>
        <dbReference type="EnsemblPlants" id="OBART02G08230.1"/>
    </source>
</evidence>
<evidence type="ECO:0000313" key="20">
    <source>
        <dbReference type="Proteomes" id="UP000026960"/>
    </source>
</evidence>
<feature type="repeat" description="WD" evidence="15">
    <location>
        <begin position="1032"/>
        <end position="1075"/>
    </location>
</feature>
<feature type="repeat" description="WD" evidence="15">
    <location>
        <begin position="47"/>
        <end position="79"/>
    </location>
</feature>
<dbReference type="FunFam" id="1.25.40.470:FF:000001">
    <property type="entry name" value="Coatomer subunit beta"/>
    <property type="match status" value="1"/>
</dbReference>
<dbReference type="SMART" id="SM00320">
    <property type="entry name" value="WD40"/>
    <property type="match status" value="11"/>
</dbReference>
<dbReference type="InterPro" id="IPR011048">
    <property type="entry name" value="Haem_d1_sf"/>
</dbReference>
<dbReference type="PANTHER" id="PTHR19876">
    <property type="entry name" value="COATOMER"/>
    <property type="match status" value="1"/>
</dbReference>
<dbReference type="GO" id="GO:0006890">
    <property type="term" value="P:retrograde vesicle-mediated transport, Golgi to endoplasmic reticulum"/>
    <property type="evidence" value="ECO:0007669"/>
    <property type="project" value="TreeGrafter"/>
</dbReference>
<dbReference type="eggNOG" id="KOG0276">
    <property type="taxonomic scope" value="Eukaryota"/>
</dbReference>
<dbReference type="InterPro" id="IPR020472">
    <property type="entry name" value="WD40_PAC1"/>
</dbReference>
<protein>
    <recommendedName>
        <fullName evidence="21">Coatomer WD associated region domain-containing protein</fullName>
    </recommendedName>
</protein>
<dbReference type="Gene3D" id="2.130.10.10">
    <property type="entry name" value="YVTN repeat-like/Quinoprotein amine dehydrogenase"/>
    <property type="match status" value="2"/>
</dbReference>
<dbReference type="HOGENOM" id="CLU_002879_0_0_1"/>
<feature type="repeat" description="WD" evidence="15">
    <location>
        <begin position="90"/>
        <end position="132"/>
    </location>
</feature>
<evidence type="ECO:0000259" key="18">
    <source>
        <dbReference type="Pfam" id="PF23953"/>
    </source>
</evidence>
<comment type="function">
    <text evidence="14">The coatomer is a cytosolic protein complex that binds to dilysine motifs and reversibly associates with Golgi non-clathrin-coated vesicles, which further mediate biosynthetic protein transport from the ER, via the Golgi up to the trans Golgi network. Coatomer complex is required for budding from Golgi membranes, and is essential for the retrograde Golgi-to-ER transport of dilysine-tagged proteins.</text>
</comment>
<dbReference type="PROSITE" id="PS50082">
    <property type="entry name" value="WD_REPEATS_2"/>
    <property type="match status" value="9"/>
</dbReference>
<dbReference type="InterPro" id="IPR015943">
    <property type="entry name" value="WD40/YVTN_repeat-like_dom_sf"/>
</dbReference>
<dbReference type="STRING" id="65489.A0A0D3F2A3"/>
<dbReference type="CDD" id="cd00200">
    <property type="entry name" value="WD40"/>
    <property type="match status" value="2"/>
</dbReference>
<evidence type="ECO:0000256" key="5">
    <source>
        <dbReference type="ARBA" id="ARBA00022448"/>
    </source>
</evidence>
<dbReference type="PROSITE" id="PS50294">
    <property type="entry name" value="WD_REPEATS_REGION"/>
    <property type="match status" value="8"/>
</dbReference>
<keyword evidence="9" id="KW-0931">ER-Golgi transport</keyword>
<feature type="compositionally biased region" description="Polar residues" evidence="16">
    <location>
        <begin position="1689"/>
        <end position="1713"/>
    </location>
</feature>
<reference evidence="19" key="1">
    <citation type="journal article" date="2009" name="Rice">
        <title>De Novo Next Generation Sequencing of Plant Genomes.</title>
        <authorList>
            <person name="Rounsley S."/>
            <person name="Marri P.R."/>
            <person name="Yu Y."/>
            <person name="He R."/>
            <person name="Sisneros N."/>
            <person name="Goicoechea J.L."/>
            <person name="Lee S.J."/>
            <person name="Angelova A."/>
            <person name="Kudrna D."/>
            <person name="Luo M."/>
            <person name="Affourtit J."/>
            <person name="Desany B."/>
            <person name="Knight J."/>
            <person name="Niazi F."/>
            <person name="Egholm M."/>
            <person name="Wing R.A."/>
        </authorList>
    </citation>
    <scope>NUCLEOTIDE SEQUENCE [LARGE SCALE GENOMIC DNA]</scope>
    <source>
        <strain evidence="19">cv. IRGC 105608</strain>
    </source>
</reference>
<evidence type="ECO:0000256" key="11">
    <source>
        <dbReference type="ARBA" id="ARBA00023034"/>
    </source>
</evidence>
<dbReference type="InterPro" id="IPR036322">
    <property type="entry name" value="WD40_repeat_dom_sf"/>
</dbReference>
<evidence type="ECO:0000256" key="4">
    <source>
        <dbReference type="ARBA" id="ARBA00011775"/>
    </source>
</evidence>
<evidence type="ECO:0000259" key="17">
    <source>
        <dbReference type="Pfam" id="PF04053"/>
    </source>
</evidence>
<keyword evidence="12" id="KW-0472">Membrane</keyword>
<keyword evidence="5" id="KW-0813">Transport</keyword>
<keyword evidence="11" id="KW-0333">Golgi apparatus</keyword>
<dbReference type="CDD" id="cd22947">
    <property type="entry name" value="Coatomer_WDAD_beta-like"/>
    <property type="match status" value="2"/>
</dbReference>